<sequence length="514" mass="56908">MVSGVCFVGGLGWCPVRPGSSSLVGVDFVGFRVASWKRRSCVLMGYGTKEEEDIRRETQPTEKCYLVGVDFPRDRSMFSIDESLEELGQLAETAGMEVVGSNTQKLNSPVTSTYIGSGKVREVKTAMAATGAKTCVLDDELSPAQQRTLERAFGGEQAGIKVLDRTALILDIFAQHARTREGQLQVELALYQYRLPRLTRLWTHLERQSGQGGVGLRGPGETQLESDRRIINEKISALRRTLESVRAHRKRQRNSRKKMDIPTVSVVGYTNAGKSTLVNALTTSTIFAEDMLFATLDPTTRRAQLPEMAVHPEVLITDTVGFIQKLPTQLIAAFRATLEEVVEADVVIHVVDYSNPMREAHEETVDSVLQDLGAGNKPTITVWNKLDLVEESLEEVSLAAVEREHTIAVSAKEKQGLDNLVAEIGLVLTELMTDVEVIVPYDRGDIMNEIYTQGAIEYEQYLAEGTYIAAAVPTALSKKLKSIRVDLEAEELEELSEADMWKQLAKKRHATTNP</sequence>
<feature type="binding site" evidence="8">
    <location>
        <position position="275"/>
    </location>
    <ligand>
        <name>Mg(2+)</name>
        <dbReference type="ChEBI" id="CHEBI:18420"/>
    </ligand>
</feature>
<evidence type="ECO:0000313" key="10">
    <source>
        <dbReference type="EMBL" id="CAE0054037.1"/>
    </source>
</evidence>
<dbReference type="Gene3D" id="6.10.250.2860">
    <property type="match status" value="1"/>
</dbReference>
<keyword evidence="6 7" id="KW-0342">GTP-binding</keyword>
<dbReference type="Pfam" id="PF01926">
    <property type="entry name" value="MMR_HSR1"/>
    <property type="match status" value="1"/>
</dbReference>
<dbReference type="InterPro" id="IPR045498">
    <property type="entry name" value="HflX_C"/>
</dbReference>
<dbReference type="Pfam" id="PF19275">
    <property type="entry name" value="HflX_C"/>
    <property type="match status" value="1"/>
</dbReference>
<dbReference type="HAMAP" id="MF_00900">
    <property type="entry name" value="GTPase_HflX"/>
    <property type="match status" value="1"/>
</dbReference>
<dbReference type="InterPro" id="IPR030394">
    <property type="entry name" value="G_HFLX_dom"/>
</dbReference>
<evidence type="ECO:0000256" key="6">
    <source>
        <dbReference type="ARBA" id="ARBA00023134"/>
    </source>
</evidence>
<feature type="binding site" evidence="8">
    <location>
        <position position="295"/>
    </location>
    <ligand>
        <name>Mg(2+)</name>
        <dbReference type="ChEBI" id="CHEBI:18420"/>
    </ligand>
</feature>
<keyword evidence="2" id="KW-0963">Cytoplasm</keyword>
<proteinExistence type="inferred from homology"/>
<dbReference type="GO" id="GO:0005525">
    <property type="term" value="F:GTP binding"/>
    <property type="evidence" value="ECO:0007669"/>
    <property type="project" value="UniProtKB-KW"/>
</dbReference>
<dbReference type="PANTHER" id="PTHR10229:SF0">
    <property type="entry name" value="GTP-BINDING PROTEIN 6-RELATED"/>
    <property type="match status" value="1"/>
</dbReference>
<evidence type="ECO:0000313" key="15">
    <source>
        <dbReference type="EMBL" id="CAE0054057.1"/>
    </source>
</evidence>
<dbReference type="InterPro" id="IPR032305">
    <property type="entry name" value="GTP-bd_M"/>
</dbReference>
<organism evidence="13">
    <name type="scientific">Rhodosorus marinus</name>
    <dbReference type="NCBI Taxonomy" id="101924"/>
    <lineage>
        <taxon>Eukaryota</taxon>
        <taxon>Rhodophyta</taxon>
        <taxon>Stylonematophyceae</taxon>
        <taxon>Stylonematales</taxon>
        <taxon>Stylonemataceae</taxon>
        <taxon>Rhodosorus</taxon>
    </lineage>
</organism>
<dbReference type="EMBL" id="HBHW01028502">
    <property type="protein sequence ID" value="CAE0054046.1"/>
    <property type="molecule type" value="Transcribed_RNA"/>
</dbReference>
<evidence type="ECO:0000256" key="7">
    <source>
        <dbReference type="PIRSR" id="PIRSR006809-1"/>
    </source>
</evidence>
<feature type="binding site" evidence="7">
    <location>
        <begin position="293"/>
        <end position="297"/>
    </location>
    <ligand>
        <name>GTP</name>
        <dbReference type="ChEBI" id="CHEBI:37565"/>
    </ligand>
</feature>
<evidence type="ECO:0000313" key="11">
    <source>
        <dbReference type="EMBL" id="CAE0054041.1"/>
    </source>
</evidence>
<evidence type="ECO:0000256" key="8">
    <source>
        <dbReference type="PIRSR" id="PIRSR006809-2"/>
    </source>
</evidence>
<dbReference type="EMBL" id="HBHW01028511">
    <property type="protein sequence ID" value="CAE0054054.1"/>
    <property type="molecule type" value="Transcribed_RNA"/>
</dbReference>
<dbReference type="PIRSF" id="PIRSF006809">
    <property type="entry name" value="GTP-binding_hflX_prd"/>
    <property type="match status" value="1"/>
</dbReference>
<feature type="binding site" evidence="7">
    <location>
        <begin position="384"/>
        <end position="387"/>
    </location>
    <ligand>
        <name>GTP</name>
        <dbReference type="ChEBI" id="CHEBI:37565"/>
    </ligand>
</feature>
<dbReference type="CDD" id="cd01878">
    <property type="entry name" value="HflX"/>
    <property type="match status" value="1"/>
</dbReference>
<dbReference type="Gene3D" id="3.40.50.300">
    <property type="entry name" value="P-loop containing nucleotide triphosphate hydrolases"/>
    <property type="match status" value="1"/>
</dbReference>
<dbReference type="EMBL" id="HBHW01028515">
    <property type="protein sequence ID" value="CAE0054057.1"/>
    <property type="molecule type" value="Transcribed_RNA"/>
</dbReference>
<dbReference type="InterPro" id="IPR006073">
    <property type="entry name" value="GTP-bd"/>
</dbReference>
<evidence type="ECO:0000313" key="12">
    <source>
        <dbReference type="EMBL" id="CAE0054045.1"/>
    </source>
</evidence>
<name>A0A7S2ZWL4_9RHOD</name>
<dbReference type="GO" id="GO:0043022">
    <property type="term" value="F:ribosome binding"/>
    <property type="evidence" value="ECO:0007669"/>
    <property type="project" value="TreeGrafter"/>
</dbReference>
<dbReference type="PANTHER" id="PTHR10229">
    <property type="entry name" value="GTP-BINDING PROTEIN HFLX"/>
    <property type="match status" value="1"/>
</dbReference>
<reference evidence="13" key="1">
    <citation type="submission" date="2021-01" db="EMBL/GenBank/DDBJ databases">
        <authorList>
            <person name="Corre E."/>
            <person name="Pelletier E."/>
            <person name="Niang G."/>
            <person name="Scheremetjew M."/>
            <person name="Finn R."/>
            <person name="Kale V."/>
            <person name="Holt S."/>
            <person name="Cochrane G."/>
            <person name="Meng A."/>
            <person name="Brown T."/>
            <person name="Cohen L."/>
        </authorList>
    </citation>
    <scope>NUCLEOTIDE SEQUENCE</scope>
    <source>
        <strain evidence="13">CCMP 769</strain>
    </source>
</reference>
<evidence type="ECO:0000256" key="2">
    <source>
        <dbReference type="ARBA" id="ARBA00022490"/>
    </source>
</evidence>
<evidence type="ECO:0000259" key="9">
    <source>
        <dbReference type="PROSITE" id="PS51705"/>
    </source>
</evidence>
<dbReference type="PROSITE" id="PS51705">
    <property type="entry name" value="G_HFLX"/>
    <property type="match status" value="1"/>
</dbReference>
<evidence type="ECO:0000256" key="5">
    <source>
        <dbReference type="ARBA" id="ARBA00022842"/>
    </source>
</evidence>
<protein>
    <recommendedName>
        <fullName evidence="9">Hflx-type G domain-containing protein</fullName>
    </recommendedName>
</protein>
<dbReference type="NCBIfam" id="TIGR03156">
    <property type="entry name" value="GTP_HflX"/>
    <property type="match status" value="1"/>
</dbReference>
<keyword evidence="4 7" id="KW-0547">Nucleotide-binding</keyword>
<evidence type="ECO:0000256" key="3">
    <source>
        <dbReference type="ARBA" id="ARBA00022723"/>
    </source>
</evidence>
<dbReference type="InterPro" id="IPR027417">
    <property type="entry name" value="P-loop_NTPase"/>
</dbReference>
<dbReference type="Pfam" id="PF16360">
    <property type="entry name" value="GTP-bdg_M"/>
    <property type="match status" value="1"/>
</dbReference>
<evidence type="ECO:0000256" key="1">
    <source>
        <dbReference type="ARBA" id="ARBA00004496"/>
    </source>
</evidence>
<feature type="binding site" evidence="7">
    <location>
        <begin position="268"/>
        <end position="275"/>
    </location>
    <ligand>
        <name>GTP</name>
        <dbReference type="ChEBI" id="CHEBI:37565"/>
    </ligand>
</feature>
<dbReference type="InterPro" id="IPR025121">
    <property type="entry name" value="GTPase_HflX_N"/>
</dbReference>
<dbReference type="EMBL" id="HBHW01028493">
    <property type="protein sequence ID" value="CAE0054037.1"/>
    <property type="molecule type" value="Transcribed_RNA"/>
</dbReference>
<dbReference type="PRINTS" id="PR00326">
    <property type="entry name" value="GTP1OBG"/>
</dbReference>
<dbReference type="GO" id="GO:0005737">
    <property type="term" value="C:cytoplasm"/>
    <property type="evidence" value="ECO:0007669"/>
    <property type="project" value="UniProtKB-SubCell"/>
</dbReference>
<evidence type="ECO:0000313" key="14">
    <source>
        <dbReference type="EMBL" id="CAE0054054.1"/>
    </source>
</evidence>
<feature type="binding site" evidence="7">
    <location>
        <begin position="410"/>
        <end position="412"/>
    </location>
    <ligand>
        <name>GTP</name>
        <dbReference type="ChEBI" id="CHEBI:37565"/>
    </ligand>
</feature>
<dbReference type="InterPro" id="IPR042108">
    <property type="entry name" value="GTPase_HflX_N_sf"/>
</dbReference>
<dbReference type="InterPro" id="IPR016496">
    <property type="entry name" value="GTPase_HflX"/>
</dbReference>
<comment type="cofactor">
    <cofactor evidence="8">
        <name>Mg(2+)</name>
        <dbReference type="ChEBI" id="CHEBI:18420"/>
    </cofactor>
</comment>
<keyword evidence="3 8" id="KW-0479">Metal-binding</keyword>
<keyword evidence="5 8" id="KW-0460">Magnesium</keyword>
<feature type="binding site" evidence="7">
    <location>
        <begin position="318"/>
        <end position="321"/>
    </location>
    <ligand>
        <name>GTP</name>
        <dbReference type="ChEBI" id="CHEBI:37565"/>
    </ligand>
</feature>
<comment type="subcellular location">
    <subcellularLocation>
        <location evidence="1">Cytoplasm</location>
    </subcellularLocation>
</comment>
<evidence type="ECO:0000313" key="13">
    <source>
        <dbReference type="EMBL" id="CAE0054046.1"/>
    </source>
</evidence>
<dbReference type="EMBL" id="HBHW01028497">
    <property type="protein sequence ID" value="CAE0054041.1"/>
    <property type="molecule type" value="Transcribed_RNA"/>
</dbReference>
<dbReference type="Gene3D" id="3.40.50.11060">
    <property type="entry name" value="GTPase HflX, N-terminal domain"/>
    <property type="match status" value="1"/>
</dbReference>
<dbReference type="GO" id="GO:0046872">
    <property type="term" value="F:metal ion binding"/>
    <property type="evidence" value="ECO:0007669"/>
    <property type="project" value="UniProtKB-KW"/>
</dbReference>
<dbReference type="SUPFAM" id="SSF52540">
    <property type="entry name" value="P-loop containing nucleoside triphosphate hydrolases"/>
    <property type="match status" value="1"/>
</dbReference>
<dbReference type="EMBL" id="HBHW01028501">
    <property type="protein sequence ID" value="CAE0054045.1"/>
    <property type="molecule type" value="Transcribed_RNA"/>
</dbReference>
<dbReference type="FunFam" id="3.40.50.11060:FF:000001">
    <property type="entry name" value="GTPase HflX"/>
    <property type="match status" value="1"/>
</dbReference>
<dbReference type="Pfam" id="PF13167">
    <property type="entry name" value="GTP-bdg_N"/>
    <property type="match status" value="1"/>
</dbReference>
<feature type="domain" description="Hflx-type G" evidence="9">
    <location>
        <begin position="262"/>
        <end position="432"/>
    </location>
</feature>
<dbReference type="AlphaFoldDB" id="A0A7S2ZWL4"/>
<accession>A0A7S2ZWL4</accession>
<gene>
    <name evidence="10" type="ORF">RMAR00112_LOCUS22066</name>
    <name evidence="11" type="ORF">RMAR00112_LOCUS22070</name>
    <name evidence="12" type="ORF">RMAR00112_LOCUS22074</name>
    <name evidence="13" type="ORF">RMAR00112_LOCUS22075</name>
    <name evidence="14" type="ORF">RMAR00112_LOCUS22083</name>
    <name evidence="15" type="ORF">RMAR00112_LOCUS22086</name>
</gene>
<evidence type="ECO:0000256" key="4">
    <source>
        <dbReference type="ARBA" id="ARBA00022741"/>
    </source>
</evidence>